<accession>A0A410DNW1</accession>
<sequence length="404" mass="43984">MINQLDSQFLQVNSTDDLQEIINYALSHGIRGISFSPNATIKLNSSIIIDYTNITDTNGLLFEGNGSSIYCQANSQFCFVVKGKGTQYPQLVKNTTFRNFNFYTDSSARGGGISIINSSQTLIERCYFNGFWNAVDVRYSAELQIRNCGGEGNDVGVYTLHCRDSKFTDLHYWGGSHGLFLDGTLDVAWDGGACLNGITANIMSKYGIYLKGQYTPQLNNLVLETCDTGIQIESSQYGNINNAFLGPNTSYSIYSTNYSGGANNDFWILNNINGQTQMRLSKMNFSSFSDITLLSVSKSVTGGALTFDSCEDCNTTNISIKSFTTPHGILNTGSTYGLFNNISSFGTGNGMFVDIGNGSVVIDNLMVGQSNTNGLGVNGYGSPSLVKYTYYKPVSGVLTRFTNN</sequence>
<dbReference type="KEGG" id="cmah:C1I91_03425"/>
<dbReference type="RefSeq" id="WP_128211234.1">
    <property type="nucleotide sequence ID" value="NZ_CP025746.1"/>
</dbReference>
<dbReference type="InterPro" id="IPR011050">
    <property type="entry name" value="Pectin_lyase_fold/virulence"/>
</dbReference>
<dbReference type="InterPro" id="IPR012334">
    <property type="entry name" value="Pectin_lyas_fold"/>
</dbReference>
<gene>
    <name evidence="2" type="ORF">C1I91_03425</name>
</gene>
<dbReference type="Pfam" id="PF05048">
    <property type="entry name" value="NosD"/>
    <property type="match status" value="1"/>
</dbReference>
<dbReference type="SUPFAM" id="SSF51126">
    <property type="entry name" value="Pectin lyase-like"/>
    <property type="match status" value="1"/>
</dbReference>
<reference evidence="2 3" key="1">
    <citation type="submission" date="2018-01" db="EMBL/GenBank/DDBJ databases">
        <title>Genome Sequencing and Assembly of Anaerobacter polyendosporus strain CT4.</title>
        <authorList>
            <person name="Tachaapaikoon C."/>
            <person name="Sutheeworapong S."/>
            <person name="Jenjaroenpun P."/>
            <person name="Wongsurawat T."/>
            <person name="Nookeaw I."/>
            <person name="Cheawchanlertfa P."/>
            <person name="Kosugi A."/>
            <person name="Cheevadhanarak S."/>
            <person name="Ratanakhanokchai K."/>
        </authorList>
    </citation>
    <scope>NUCLEOTIDE SEQUENCE [LARGE SCALE GENOMIC DNA]</scope>
    <source>
        <strain evidence="2 3">CT4</strain>
    </source>
</reference>
<dbReference type="InterPro" id="IPR007742">
    <property type="entry name" value="NosD_dom"/>
</dbReference>
<dbReference type="AlphaFoldDB" id="A0A410DNW1"/>
<protein>
    <recommendedName>
        <fullName evidence="1">Periplasmic copper-binding protein NosD beta helix domain-containing protein</fullName>
    </recommendedName>
</protein>
<evidence type="ECO:0000313" key="2">
    <source>
        <dbReference type="EMBL" id="QAA30782.1"/>
    </source>
</evidence>
<dbReference type="EMBL" id="CP025746">
    <property type="protein sequence ID" value="QAA30782.1"/>
    <property type="molecule type" value="Genomic_DNA"/>
</dbReference>
<organism evidence="2 3">
    <name type="scientific">Clostridium manihotivorum</name>
    <dbReference type="NCBI Taxonomy" id="2320868"/>
    <lineage>
        <taxon>Bacteria</taxon>
        <taxon>Bacillati</taxon>
        <taxon>Bacillota</taxon>
        <taxon>Clostridia</taxon>
        <taxon>Eubacteriales</taxon>
        <taxon>Clostridiaceae</taxon>
        <taxon>Clostridium</taxon>
    </lineage>
</organism>
<name>A0A410DNW1_9CLOT</name>
<feature type="domain" description="Periplasmic copper-binding protein NosD beta helix" evidence="1">
    <location>
        <begin position="104"/>
        <end position="280"/>
    </location>
</feature>
<keyword evidence="3" id="KW-1185">Reference proteome</keyword>
<dbReference type="Proteomes" id="UP000286268">
    <property type="component" value="Chromosome"/>
</dbReference>
<evidence type="ECO:0000259" key="1">
    <source>
        <dbReference type="Pfam" id="PF05048"/>
    </source>
</evidence>
<proteinExistence type="predicted"/>
<dbReference type="Gene3D" id="2.160.20.10">
    <property type="entry name" value="Single-stranded right-handed beta-helix, Pectin lyase-like"/>
    <property type="match status" value="1"/>
</dbReference>
<evidence type="ECO:0000313" key="3">
    <source>
        <dbReference type="Proteomes" id="UP000286268"/>
    </source>
</evidence>